<feature type="domain" description="RRM" evidence="2">
    <location>
        <begin position="6"/>
        <end position="56"/>
    </location>
</feature>
<dbReference type="GO" id="GO:0070935">
    <property type="term" value="P:3'-UTR-mediated mRNA stabilization"/>
    <property type="evidence" value="ECO:0007669"/>
    <property type="project" value="TreeGrafter"/>
</dbReference>
<protein>
    <submittedName>
        <fullName evidence="3">Protein boule-like</fullName>
    </submittedName>
</protein>
<sequence length="294" mass="32703">MESETGYGKIKEVRIIIDRAGVSKGYGSFVTPFETMEDAQKILQDADKLCFQDKRLNIGQAFRKHPVVMQAGRYTVPGPGAPLPLPASLGTTFLTTPTGYPYTYHNGVAYFHNLEPNTHPSHWPASHTVPGSPVMVAHSAPPVYTPQTCHQHQGPTQCVSGHVPWPFTQSPVLSNPSPLVYVQPAELMYYPVEPIENGCIQSAVMEAGAYEGCMDHTVQPLYQICLQSPLILPYGDKVKEQKFQPVRRGFPHSSFHLRPKYSHSAHYTHLRKDYRPNYHTSLPPASSPTQDGLK</sequence>
<dbReference type="InterPro" id="IPR000504">
    <property type="entry name" value="RRM_dom"/>
</dbReference>
<keyword evidence="1" id="KW-0694">RNA-binding</keyword>
<dbReference type="Proteomes" id="UP000319801">
    <property type="component" value="Unassembled WGS sequence"/>
</dbReference>
<dbReference type="Gene3D" id="3.30.70.330">
    <property type="match status" value="1"/>
</dbReference>
<dbReference type="GO" id="GO:0003730">
    <property type="term" value="F:mRNA 3'-UTR binding"/>
    <property type="evidence" value="ECO:0007669"/>
    <property type="project" value="TreeGrafter"/>
</dbReference>
<dbReference type="PANTHER" id="PTHR11176:SF10">
    <property type="entry name" value="PROTEIN BOULE-LIKE"/>
    <property type="match status" value="1"/>
</dbReference>
<dbReference type="SUPFAM" id="SSF54928">
    <property type="entry name" value="RNA-binding domain, RBD"/>
    <property type="match status" value="1"/>
</dbReference>
<keyword evidence="4" id="KW-1185">Reference proteome</keyword>
<comment type="caution">
    <text evidence="3">The sequence shown here is derived from an EMBL/GenBank/DDBJ whole genome shotgun (WGS) entry which is preliminary data.</text>
</comment>
<accession>A0A556TTJ6</accession>
<proteinExistence type="predicted"/>
<name>A0A556TTJ6_BAGYA</name>
<reference evidence="3 4" key="1">
    <citation type="journal article" date="2019" name="Genome Biol. Evol.">
        <title>Whole-Genome Sequencing of the Giant Devil Catfish, Bagarius yarrelli.</title>
        <authorList>
            <person name="Jiang W."/>
            <person name="Lv Y."/>
            <person name="Cheng L."/>
            <person name="Yang K."/>
            <person name="Chao B."/>
            <person name="Wang X."/>
            <person name="Li Y."/>
            <person name="Pan X."/>
            <person name="You X."/>
            <person name="Zhang Y."/>
            <person name="Yang J."/>
            <person name="Li J."/>
            <person name="Zhang X."/>
            <person name="Liu S."/>
            <person name="Sun C."/>
            <person name="Yang J."/>
            <person name="Shi Q."/>
        </authorList>
    </citation>
    <scope>NUCLEOTIDE SEQUENCE [LARGE SCALE GENOMIC DNA]</scope>
    <source>
        <strain evidence="3">JWS20170419001</strain>
        <tissue evidence="3">Muscle</tissue>
    </source>
</reference>
<dbReference type="GO" id="GO:0008494">
    <property type="term" value="F:translation activator activity"/>
    <property type="evidence" value="ECO:0007669"/>
    <property type="project" value="TreeGrafter"/>
</dbReference>
<dbReference type="EMBL" id="VCAZ01000017">
    <property type="protein sequence ID" value="TSK62667.1"/>
    <property type="molecule type" value="Genomic_DNA"/>
</dbReference>
<dbReference type="Pfam" id="PF00076">
    <property type="entry name" value="RRM_1"/>
    <property type="match status" value="1"/>
</dbReference>
<dbReference type="PANTHER" id="PTHR11176">
    <property type="entry name" value="BOULE-RELATED"/>
    <property type="match status" value="1"/>
</dbReference>
<evidence type="ECO:0000313" key="3">
    <source>
        <dbReference type="EMBL" id="TSK62667.1"/>
    </source>
</evidence>
<evidence type="ECO:0000313" key="4">
    <source>
        <dbReference type="Proteomes" id="UP000319801"/>
    </source>
</evidence>
<evidence type="ECO:0000259" key="2">
    <source>
        <dbReference type="Pfam" id="PF00076"/>
    </source>
</evidence>
<organism evidence="3 4">
    <name type="scientific">Bagarius yarrelli</name>
    <name type="common">Goonch</name>
    <name type="synonym">Bagrus yarrelli</name>
    <dbReference type="NCBI Taxonomy" id="175774"/>
    <lineage>
        <taxon>Eukaryota</taxon>
        <taxon>Metazoa</taxon>
        <taxon>Chordata</taxon>
        <taxon>Craniata</taxon>
        <taxon>Vertebrata</taxon>
        <taxon>Euteleostomi</taxon>
        <taxon>Actinopterygii</taxon>
        <taxon>Neopterygii</taxon>
        <taxon>Teleostei</taxon>
        <taxon>Ostariophysi</taxon>
        <taxon>Siluriformes</taxon>
        <taxon>Sisoridae</taxon>
        <taxon>Sisorinae</taxon>
        <taxon>Bagarius</taxon>
    </lineage>
</organism>
<dbReference type="GO" id="GO:0005737">
    <property type="term" value="C:cytoplasm"/>
    <property type="evidence" value="ECO:0007669"/>
    <property type="project" value="TreeGrafter"/>
</dbReference>
<gene>
    <name evidence="3" type="ORF">Baya_4795</name>
</gene>
<dbReference type="AlphaFoldDB" id="A0A556TTJ6"/>
<evidence type="ECO:0000256" key="1">
    <source>
        <dbReference type="ARBA" id="ARBA00022884"/>
    </source>
</evidence>
<dbReference type="OrthoDB" id="762982at2759"/>
<dbReference type="InterPro" id="IPR012677">
    <property type="entry name" value="Nucleotide-bd_a/b_plait_sf"/>
</dbReference>
<dbReference type="GO" id="GO:0045948">
    <property type="term" value="P:positive regulation of translational initiation"/>
    <property type="evidence" value="ECO:0007669"/>
    <property type="project" value="TreeGrafter"/>
</dbReference>
<dbReference type="InterPro" id="IPR035979">
    <property type="entry name" value="RBD_domain_sf"/>
</dbReference>